<dbReference type="PANTHER" id="PTHR47338">
    <property type="entry name" value="ZN(II)2CYS6 TRANSCRIPTION FACTOR (EUROFUNG)-RELATED"/>
    <property type="match status" value="1"/>
</dbReference>
<dbReference type="AlphaFoldDB" id="A0A1E1K8C7"/>
<evidence type="ECO:0000313" key="8">
    <source>
        <dbReference type="EMBL" id="CZS94336.1"/>
    </source>
</evidence>
<sequence length="714" mass="80085">MKWCEPRLLVPGVGSFPELHLPIQPRSKPPGKLPTKRESPYLDQVIKSLWDFHHCFSNVREHLRDTAIYSACIDERARSKIKCIHDGEPPCRSCFKSKRPECILSGPFETGRRQSSGTKPRESAPPTSAKLNVHRDSSVEPASPKPSINDIAAGKLTKDVVLGLSPQVLLVAVTTFTQKFPELAFNHAPTFSSHVKEDVTVWIKIAATLALCHRFLPVTVKDHIPSEDELAACSRESLQSIQSVTPSISAVQSLLIMSMYEWGAGNGYGAWMHSGMATRMMQSLDVMKPDRGSEVIETEIHNRTFWACFVMDRFIFCGRSQPLALPLDTMTIQLPIGEEDFAFGGVSHAGRPMESTGPFTVDEYYTVLVKGFEIWSKVLGLIISGGRRTPGMSQPENCPWVTGSPWKKLLDSVEEWRSQHSDRLRFPASGVAVHVSLGHGEKFAYVNLLYYVCILFLNREYIPFLPIQLPEPVGPIDPPLLEASAPPGWWHSRAKDLYNAAECITLIHQQLDELNAPLLTPFAAFCSFCAGSMNGYVTSFPQMNLNRSPNSAAHEELNFLHLEKFTALWKMGRGWAQTLKRVQTLRFHVIRDRARFIGKTRSDFVALYESIHDYAGVSPPIRAETELSANGASTSQLFDGNQTNDSKENAQEMRHNPQPRSSVLGELMPELNPEIFLTGDEIWNQAWPMWGDQQFGTFDEAELQFNYDQDLPTL</sequence>
<evidence type="ECO:0000256" key="5">
    <source>
        <dbReference type="ARBA" id="ARBA00023242"/>
    </source>
</evidence>
<dbReference type="GO" id="GO:0005634">
    <property type="term" value="C:nucleus"/>
    <property type="evidence" value="ECO:0007669"/>
    <property type="project" value="UniProtKB-SubCell"/>
</dbReference>
<keyword evidence="3" id="KW-0805">Transcription regulation</keyword>
<feature type="compositionally biased region" description="Polar residues" evidence="6">
    <location>
        <begin position="633"/>
        <end position="644"/>
    </location>
</feature>
<dbReference type="PANTHER" id="PTHR47338:SF19">
    <property type="entry name" value="ZN(II)2CYS6 TRANSCRIPTION FACTOR (EUROFUNG)"/>
    <property type="match status" value="1"/>
</dbReference>
<dbReference type="CDD" id="cd12148">
    <property type="entry name" value="fungal_TF_MHR"/>
    <property type="match status" value="1"/>
</dbReference>
<keyword evidence="2" id="KW-0479">Metal-binding</keyword>
<keyword evidence="5" id="KW-0539">Nucleus</keyword>
<feature type="region of interest" description="Disordered" evidence="6">
    <location>
        <begin position="105"/>
        <end position="148"/>
    </location>
</feature>
<evidence type="ECO:0000259" key="7">
    <source>
        <dbReference type="SMART" id="SM00906"/>
    </source>
</evidence>
<feature type="domain" description="Xylanolytic transcriptional activator regulatory" evidence="7">
    <location>
        <begin position="270"/>
        <end position="341"/>
    </location>
</feature>
<dbReference type="OrthoDB" id="5370478at2759"/>
<dbReference type="SMART" id="SM00906">
    <property type="entry name" value="Fungal_trans"/>
    <property type="match status" value="1"/>
</dbReference>
<dbReference type="EMBL" id="FJUX01000018">
    <property type="protein sequence ID" value="CZS94336.1"/>
    <property type="molecule type" value="Genomic_DNA"/>
</dbReference>
<feature type="compositionally biased region" description="Basic and acidic residues" evidence="6">
    <location>
        <begin position="645"/>
        <end position="655"/>
    </location>
</feature>
<name>A0A1E1K8C7_9HELO</name>
<evidence type="ECO:0000256" key="3">
    <source>
        <dbReference type="ARBA" id="ARBA00023015"/>
    </source>
</evidence>
<organism evidence="8 9">
    <name type="scientific">Rhynchosporium agropyri</name>
    <dbReference type="NCBI Taxonomy" id="914238"/>
    <lineage>
        <taxon>Eukaryota</taxon>
        <taxon>Fungi</taxon>
        <taxon>Dikarya</taxon>
        <taxon>Ascomycota</taxon>
        <taxon>Pezizomycotina</taxon>
        <taxon>Leotiomycetes</taxon>
        <taxon>Helotiales</taxon>
        <taxon>Ploettnerulaceae</taxon>
        <taxon>Rhynchosporium</taxon>
    </lineage>
</organism>
<feature type="region of interest" description="Disordered" evidence="6">
    <location>
        <begin position="633"/>
        <end position="662"/>
    </location>
</feature>
<evidence type="ECO:0000256" key="4">
    <source>
        <dbReference type="ARBA" id="ARBA00023163"/>
    </source>
</evidence>
<dbReference type="InterPro" id="IPR050815">
    <property type="entry name" value="TF_fung"/>
</dbReference>
<evidence type="ECO:0000313" key="9">
    <source>
        <dbReference type="Proteomes" id="UP000178912"/>
    </source>
</evidence>
<proteinExistence type="predicted"/>
<keyword evidence="9" id="KW-1185">Reference proteome</keyword>
<keyword evidence="4" id="KW-0804">Transcription</keyword>
<evidence type="ECO:0000256" key="6">
    <source>
        <dbReference type="SAM" id="MobiDB-lite"/>
    </source>
</evidence>
<evidence type="ECO:0000256" key="2">
    <source>
        <dbReference type="ARBA" id="ARBA00022723"/>
    </source>
</evidence>
<reference evidence="9" key="1">
    <citation type="submission" date="2016-03" db="EMBL/GenBank/DDBJ databases">
        <authorList>
            <person name="Guldener U."/>
        </authorList>
    </citation>
    <scope>NUCLEOTIDE SEQUENCE [LARGE SCALE GENOMIC DNA]</scope>
    <source>
        <strain evidence="9">04CH-RAC-A.6.1</strain>
    </source>
</reference>
<dbReference type="Proteomes" id="UP000178912">
    <property type="component" value="Unassembled WGS sequence"/>
</dbReference>
<accession>A0A1E1K8C7</accession>
<gene>
    <name evidence="8" type="ORF">RAG0_04367</name>
</gene>
<dbReference type="GO" id="GO:0000981">
    <property type="term" value="F:DNA-binding transcription factor activity, RNA polymerase II-specific"/>
    <property type="evidence" value="ECO:0007669"/>
    <property type="project" value="InterPro"/>
</dbReference>
<dbReference type="InterPro" id="IPR007219">
    <property type="entry name" value="XnlR_reg_dom"/>
</dbReference>
<dbReference type="Pfam" id="PF04082">
    <property type="entry name" value="Fungal_trans"/>
    <property type="match status" value="1"/>
</dbReference>
<dbReference type="GO" id="GO:0006351">
    <property type="term" value="P:DNA-templated transcription"/>
    <property type="evidence" value="ECO:0007669"/>
    <property type="project" value="InterPro"/>
</dbReference>
<protein>
    <recommendedName>
        <fullName evidence="7">Xylanolytic transcriptional activator regulatory domain-containing protein</fullName>
    </recommendedName>
</protein>
<dbReference type="GO" id="GO:0008270">
    <property type="term" value="F:zinc ion binding"/>
    <property type="evidence" value="ECO:0007669"/>
    <property type="project" value="InterPro"/>
</dbReference>
<dbReference type="GO" id="GO:0003677">
    <property type="term" value="F:DNA binding"/>
    <property type="evidence" value="ECO:0007669"/>
    <property type="project" value="InterPro"/>
</dbReference>
<comment type="subcellular location">
    <subcellularLocation>
        <location evidence="1">Nucleus</location>
    </subcellularLocation>
</comment>
<evidence type="ECO:0000256" key="1">
    <source>
        <dbReference type="ARBA" id="ARBA00004123"/>
    </source>
</evidence>